<keyword evidence="11" id="KW-1207">Sterol metabolism</keyword>
<reference evidence="17" key="2">
    <citation type="submission" date="2025-04" db="UniProtKB">
        <authorList>
            <consortium name="RefSeq"/>
        </authorList>
    </citation>
    <scope>IDENTIFICATION</scope>
</reference>
<keyword evidence="6 14" id="KW-0732">Signal</keyword>
<evidence type="ECO:0000256" key="3">
    <source>
        <dbReference type="ARBA" id="ARBA00022448"/>
    </source>
</evidence>
<keyword evidence="5" id="KW-0153">Cholesterol metabolism</keyword>
<dbReference type="GeneTree" id="ENSGT00950000182929"/>
<keyword evidence="8" id="KW-0345">HDL</keyword>
<dbReference type="FunFam" id="1.20.120.20:FF:000007">
    <property type="entry name" value="Apolipoprotein A-IV a"/>
    <property type="match status" value="1"/>
</dbReference>
<comment type="function">
    <text evidence="13">Participates in the reverse transport of cholesterol from tissues to the liver for excretion by promoting cholesterol efflux from tissues and by acting as a cofactor for the lecithin cholesterol acyltransferase (LCAT).</text>
</comment>
<dbReference type="Gene3D" id="1.20.120.20">
    <property type="entry name" value="Apolipoprotein"/>
    <property type="match status" value="2"/>
</dbReference>
<dbReference type="OrthoDB" id="9048614at2759"/>
<dbReference type="STRING" id="144197.ENSSPAP00000017722"/>
<accession>A0A3B5AW34</accession>
<keyword evidence="10" id="KW-0443">Lipid metabolism</keyword>
<evidence type="ECO:0000256" key="9">
    <source>
        <dbReference type="ARBA" id="ARBA00023055"/>
    </source>
</evidence>
<evidence type="ECO:0000313" key="17">
    <source>
        <dbReference type="RefSeq" id="XP_008275638.1"/>
    </source>
</evidence>
<comment type="similarity">
    <text evidence="2">Belongs to the apolipoprotein A1/A4/E family.</text>
</comment>
<dbReference type="GO" id="GO:0060228">
    <property type="term" value="F:phosphatidylcholine-sterol O-acyltransferase activator activity"/>
    <property type="evidence" value="ECO:0007669"/>
    <property type="project" value="TreeGrafter"/>
</dbReference>
<keyword evidence="4" id="KW-0964">Secreted</keyword>
<dbReference type="GeneID" id="103354135"/>
<evidence type="ECO:0000256" key="5">
    <source>
        <dbReference type="ARBA" id="ARBA00022548"/>
    </source>
</evidence>
<dbReference type="GO" id="GO:0034364">
    <property type="term" value="C:high-density lipoprotein particle"/>
    <property type="evidence" value="ECO:0007669"/>
    <property type="project" value="UniProtKB-KW"/>
</dbReference>
<dbReference type="FunFam" id="1.20.120.20:FF:000008">
    <property type="entry name" value="Apolipoprotein A-IV a"/>
    <property type="match status" value="1"/>
</dbReference>
<dbReference type="GO" id="GO:0033344">
    <property type="term" value="P:cholesterol efflux"/>
    <property type="evidence" value="ECO:0007669"/>
    <property type="project" value="TreeGrafter"/>
</dbReference>
<dbReference type="GO" id="GO:1903561">
    <property type="term" value="C:extracellular vesicle"/>
    <property type="evidence" value="ECO:0007669"/>
    <property type="project" value="TreeGrafter"/>
</dbReference>
<evidence type="ECO:0000256" key="14">
    <source>
        <dbReference type="SAM" id="SignalP"/>
    </source>
</evidence>
<dbReference type="Ensembl" id="ENSSPAT00000017996.1">
    <property type="protein sequence ID" value="ENSSPAP00000017722.1"/>
    <property type="gene ID" value="ENSSPAG00000013354.1"/>
</dbReference>
<evidence type="ECO:0000256" key="13">
    <source>
        <dbReference type="ARBA" id="ARBA00037506"/>
    </source>
</evidence>
<protein>
    <submittedName>
        <fullName evidence="15 17">Apolipoprotein A-I-like</fullName>
    </submittedName>
</protein>
<gene>
    <name evidence="17" type="primary">LOC103354135</name>
</gene>
<evidence type="ECO:0000256" key="4">
    <source>
        <dbReference type="ARBA" id="ARBA00022525"/>
    </source>
</evidence>
<dbReference type="GO" id="GO:0033700">
    <property type="term" value="P:phospholipid efflux"/>
    <property type="evidence" value="ECO:0007669"/>
    <property type="project" value="TreeGrafter"/>
</dbReference>
<reference evidence="15" key="1">
    <citation type="submission" date="2023-09" db="UniProtKB">
        <authorList>
            <consortium name="Ensembl"/>
        </authorList>
    </citation>
    <scope>IDENTIFICATION</scope>
</reference>
<evidence type="ECO:0000256" key="6">
    <source>
        <dbReference type="ARBA" id="ARBA00022729"/>
    </source>
</evidence>
<dbReference type="SUPFAM" id="SSF58113">
    <property type="entry name" value="Apolipoprotein A-I"/>
    <property type="match status" value="1"/>
</dbReference>
<dbReference type="GO" id="GO:0005543">
    <property type="term" value="F:phospholipid binding"/>
    <property type="evidence" value="ECO:0007669"/>
    <property type="project" value="TreeGrafter"/>
</dbReference>
<evidence type="ECO:0000256" key="11">
    <source>
        <dbReference type="ARBA" id="ARBA00023166"/>
    </source>
</evidence>
<dbReference type="InterPro" id="IPR050163">
    <property type="entry name" value="Apolipoprotein_A1/A4/E"/>
</dbReference>
<dbReference type="GO" id="GO:0042627">
    <property type="term" value="C:chylomicron"/>
    <property type="evidence" value="ECO:0007669"/>
    <property type="project" value="TreeGrafter"/>
</dbReference>
<dbReference type="PANTHER" id="PTHR18976:SF28">
    <property type="entry name" value="APOLIPOPROTEIN A-IV-RELATED"/>
    <property type="match status" value="1"/>
</dbReference>
<evidence type="ECO:0000313" key="16">
    <source>
        <dbReference type="Proteomes" id="UP000694891"/>
    </source>
</evidence>
<dbReference type="GO" id="GO:0042157">
    <property type="term" value="P:lipoprotein metabolic process"/>
    <property type="evidence" value="ECO:0007669"/>
    <property type="project" value="InterPro"/>
</dbReference>
<dbReference type="Proteomes" id="UP000694891">
    <property type="component" value="Unplaced"/>
</dbReference>
<evidence type="ECO:0000256" key="1">
    <source>
        <dbReference type="ARBA" id="ARBA00004613"/>
    </source>
</evidence>
<feature type="signal peptide" evidence="14">
    <location>
        <begin position="1"/>
        <end position="17"/>
    </location>
</feature>
<evidence type="ECO:0000313" key="15">
    <source>
        <dbReference type="Ensembl" id="ENSSPAP00000017722.1"/>
    </source>
</evidence>
<dbReference type="PROSITE" id="PS51257">
    <property type="entry name" value="PROKAR_LIPOPROTEIN"/>
    <property type="match status" value="1"/>
</dbReference>
<sequence length="253" mass="28623">MKVLAVLVLAVFTGCHANIFYADAPKPQLEVMTDAFWVYVRKATQTADDTVQMIRKSQFGQDVSARLTDSADLASRYAASIQEQIPQDLVAKVTTEADLLKERLIQDLNTVKETVRPYTEDMKIKIQQGVEQLKQDLSAYTDTTLDAETLKATLLQKSEELRANLEQSMENLQTQMGPVADDLRQKVDQHLKDFKEKAVPITEKVQSELTQRAQQVSDMATPYIVDLREKLDPYTQDMQARLSALYDSFVKGN</sequence>
<dbReference type="AlphaFoldDB" id="A0A3B5AW34"/>
<dbReference type="GO" id="GO:0008203">
    <property type="term" value="P:cholesterol metabolic process"/>
    <property type="evidence" value="ECO:0007669"/>
    <property type="project" value="UniProtKB-KW"/>
</dbReference>
<evidence type="ECO:0000256" key="8">
    <source>
        <dbReference type="ARBA" id="ARBA00022850"/>
    </source>
</evidence>
<evidence type="ECO:0000256" key="2">
    <source>
        <dbReference type="ARBA" id="ARBA00008788"/>
    </source>
</evidence>
<dbReference type="RefSeq" id="XP_008275638.1">
    <property type="nucleotide sequence ID" value="XM_008277416.1"/>
</dbReference>
<organism evidence="15">
    <name type="scientific">Stegastes partitus</name>
    <name type="common">bicolor damselfish</name>
    <dbReference type="NCBI Taxonomy" id="144197"/>
    <lineage>
        <taxon>Eukaryota</taxon>
        <taxon>Metazoa</taxon>
        <taxon>Chordata</taxon>
        <taxon>Craniata</taxon>
        <taxon>Vertebrata</taxon>
        <taxon>Euteleostomi</taxon>
        <taxon>Actinopterygii</taxon>
        <taxon>Neopterygii</taxon>
        <taxon>Teleostei</taxon>
        <taxon>Neoteleostei</taxon>
        <taxon>Acanthomorphata</taxon>
        <taxon>Ovalentaria</taxon>
        <taxon>Pomacentridae</taxon>
        <taxon>Stegastes</taxon>
    </lineage>
</organism>
<dbReference type="GO" id="GO:0034362">
    <property type="term" value="C:low-density lipoprotein particle"/>
    <property type="evidence" value="ECO:0007669"/>
    <property type="project" value="TreeGrafter"/>
</dbReference>
<keyword evidence="12" id="KW-0753">Steroid metabolism</keyword>
<keyword evidence="3" id="KW-0813">Transport</keyword>
<keyword evidence="9" id="KW-0445">Lipid transport</keyword>
<keyword evidence="7" id="KW-0677">Repeat</keyword>
<dbReference type="Pfam" id="PF01442">
    <property type="entry name" value="Apolipoprotein"/>
    <property type="match status" value="1"/>
</dbReference>
<dbReference type="GO" id="GO:0055090">
    <property type="term" value="P:acylglycerol homeostasis"/>
    <property type="evidence" value="ECO:0007669"/>
    <property type="project" value="TreeGrafter"/>
</dbReference>
<keyword evidence="16" id="KW-1185">Reference proteome</keyword>
<proteinExistence type="inferred from homology"/>
<dbReference type="GO" id="GO:0120020">
    <property type="term" value="F:cholesterol transfer activity"/>
    <property type="evidence" value="ECO:0007669"/>
    <property type="project" value="TreeGrafter"/>
</dbReference>
<dbReference type="InterPro" id="IPR000074">
    <property type="entry name" value="ApoA_E"/>
</dbReference>
<comment type="subcellular location">
    <subcellularLocation>
        <location evidence="1">Secreted</location>
    </subcellularLocation>
</comment>
<feature type="chain" id="PRO_5044592026" evidence="14">
    <location>
        <begin position="18"/>
        <end position="253"/>
    </location>
</feature>
<dbReference type="GO" id="GO:0034361">
    <property type="term" value="C:very-low-density lipoprotein particle"/>
    <property type="evidence" value="ECO:0007669"/>
    <property type="project" value="TreeGrafter"/>
</dbReference>
<evidence type="ECO:0000256" key="7">
    <source>
        <dbReference type="ARBA" id="ARBA00022737"/>
    </source>
</evidence>
<evidence type="ECO:0000256" key="10">
    <source>
        <dbReference type="ARBA" id="ARBA00023098"/>
    </source>
</evidence>
<name>A0A3B5AW34_9TELE</name>
<dbReference type="PANTHER" id="PTHR18976">
    <property type="entry name" value="APOLIPOPROTEIN"/>
    <property type="match status" value="1"/>
</dbReference>
<evidence type="ECO:0000256" key="12">
    <source>
        <dbReference type="ARBA" id="ARBA00023221"/>
    </source>
</evidence>